<sequence>MKHLFCFIFSLLLLASCSKDKTDDPVPKIPAEAIAGLYTMTAITSNGTTIALPFAANGVAISGTINVSVVTGKQDETNMTVTLKVTGMSDTSDSGLVQVKAASTGYELFENGQKLGTVVGNTLTITDGSDVIVAKK</sequence>
<accession>A0A558C377</accession>
<dbReference type="EMBL" id="VMRJ01000001">
    <property type="protein sequence ID" value="TVT43265.1"/>
    <property type="molecule type" value="Genomic_DNA"/>
</dbReference>
<protein>
    <recommendedName>
        <fullName evidence="4">Lipocalin-like domain-containing protein</fullName>
    </recommendedName>
</protein>
<organism evidence="2 3">
    <name type="scientific">Hymenobacter setariae</name>
    <dbReference type="NCBI Taxonomy" id="2594794"/>
    <lineage>
        <taxon>Bacteria</taxon>
        <taxon>Pseudomonadati</taxon>
        <taxon>Bacteroidota</taxon>
        <taxon>Cytophagia</taxon>
        <taxon>Cytophagales</taxon>
        <taxon>Hymenobacteraceae</taxon>
        <taxon>Hymenobacter</taxon>
    </lineage>
</organism>
<proteinExistence type="predicted"/>
<feature type="chain" id="PRO_5035149791" description="Lipocalin-like domain-containing protein" evidence="1">
    <location>
        <begin position="22"/>
        <end position="136"/>
    </location>
</feature>
<evidence type="ECO:0008006" key="4">
    <source>
        <dbReference type="Google" id="ProtNLM"/>
    </source>
</evidence>
<dbReference type="OrthoDB" id="957743at2"/>
<keyword evidence="3" id="KW-1185">Reference proteome</keyword>
<dbReference type="RefSeq" id="WP_144844595.1">
    <property type="nucleotide sequence ID" value="NZ_VMRJ01000001.1"/>
</dbReference>
<reference evidence="2 3" key="1">
    <citation type="submission" date="2019-07" db="EMBL/GenBank/DDBJ databases">
        <title>Hymenobacter sp. straun FUR1 Genome sequencing and assembly.</title>
        <authorList>
            <person name="Chhetri G."/>
        </authorList>
    </citation>
    <scope>NUCLEOTIDE SEQUENCE [LARGE SCALE GENOMIC DNA]</scope>
    <source>
        <strain evidence="2 3">Fur1</strain>
    </source>
</reference>
<evidence type="ECO:0000256" key="1">
    <source>
        <dbReference type="SAM" id="SignalP"/>
    </source>
</evidence>
<evidence type="ECO:0000313" key="3">
    <source>
        <dbReference type="Proteomes" id="UP000317624"/>
    </source>
</evidence>
<gene>
    <name evidence="2" type="ORF">FNT36_04020</name>
</gene>
<evidence type="ECO:0000313" key="2">
    <source>
        <dbReference type="EMBL" id="TVT43265.1"/>
    </source>
</evidence>
<dbReference type="Proteomes" id="UP000317624">
    <property type="component" value="Unassembled WGS sequence"/>
</dbReference>
<feature type="signal peptide" evidence="1">
    <location>
        <begin position="1"/>
        <end position="21"/>
    </location>
</feature>
<dbReference type="AlphaFoldDB" id="A0A558C377"/>
<dbReference type="PROSITE" id="PS51257">
    <property type="entry name" value="PROKAR_LIPOPROTEIN"/>
    <property type="match status" value="1"/>
</dbReference>
<name>A0A558C377_9BACT</name>
<keyword evidence="1" id="KW-0732">Signal</keyword>
<comment type="caution">
    <text evidence="2">The sequence shown here is derived from an EMBL/GenBank/DDBJ whole genome shotgun (WGS) entry which is preliminary data.</text>
</comment>